<feature type="compositionally biased region" description="Low complexity" evidence="1">
    <location>
        <begin position="81"/>
        <end position="92"/>
    </location>
</feature>
<organism evidence="2 3">
    <name type="scientific">Pseudozyma flocculosa</name>
    <dbReference type="NCBI Taxonomy" id="84751"/>
    <lineage>
        <taxon>Eukaryota</taxon>
        <taxon>Fungi</taxon>
        <taxon>Dikarya</taxon>
        <taxon>Basidiomycota</taxon>
        <taxon>Ustilaginomycotina</taxon>
        <taxon>Ustilaginomycetes</taxon>
        <taxon>Ustilaginales</taxon>
        <taxon>Ustilaginaceae</taxon>
        <taxon>Pseudozyma</taxon>
    </lineage>
</organism>
<feature type="region of interest" description="Disordered" evidence="1">
    <location>
        <begin position="1"/>
        <end position="50"/>
    </location>
</feature>
<name>A0A5C3EYN1_9BASI</name>
<accession>A0A5C3EYN1</accession>
<dbReference type="Proteomes" id="UP000323386">
    <property type="component" value="Unassembled WGS sequence"/>
</dbReference>
<dbReference type="EMBL" id="OOIP01000004">
    <property type="protein sequence ID" value="SPO36507.1"/>
    <property type="molecule type" value="Genomic_DNA"/>
</dbReference>
<sequence length="119" mass="12844">MRRAGGADMARRGDGGKSREEEESRQAGKEARTDLRGLKGQAAGRQAGRQGRRALFWKFDIEPPLARLSRASLLAHSLARSLVSSSRPRSGRIQQASKQGHLSASMPACVCIATTDRAT</sequence>
<keyword evidence="3" id="KW-1185">Reference proteome</keyword>
<protein>
    <submittedName>
        <fullName evidence="2">Uncharacterized protein</fullName>
    </submittedName>
</protein>
<feature type="compositionally biased region" description="Low complexity" evidence="1">
    <location>
        <begin position="40"/>
        <end position="49"/>
    </location>
</feature>
<proteinExistence type="predicted"/>
<feature type="region of interest" description="Disordered" evidence="1">
    <location>
        <begin position="81"/>
        <end position="100"/>
    </location>
</feature>
<gene>
    <name evidence="2" type="ORF">PSFLO_01978</name>
</gene>
<reference evidence="2 3" key="1">
    <citation type="submission" date="2018-03" db="EMBL/GenBank/DDBJ databases">
        <authorList>
            <person name="Guldener U."/>
        </authorList>
    </citation>
    <scope>NUCLEOTIDE SEQUENCE [LARGE SCALE GENOMIC DNA]</scope>
    <source>
        <strain evidence="2 3">DAOM196992</strain>
    </source>
</reference>
<evidence type="ECO:0000313" key="2">
    <source>
        <dbReference type="EMBL" id="SPO36507.1"/>
    </source>
</evidence>
<evidence type="ECO:0000313" key="3">
    <source>
        <dbReference type="Proteomes" id="UP000323386"/>
    </source>
</evidence>
<evidence type="ECO:0000256" key="1">
    <source>
        <dbReference type="SAM" id="MobiDB-lite"/>
    </source>
</evidence>
<feature type="compositionally biased region" description="Basic and acidic residues" evidence="1">
    <location>
        <begin position="9"/>
        <end position="37"/>
    </location>
</feature>
<dbReference type="AlphaFoldDB" id="A0A5C3EYN1"/>